<accession>A0A7Y9PE92</accession>
<dbReference type="RefSeq" id="WP_179487639.1">
    <property type="nucleotide sequence ID" value="NZ_JACCCW010000001.1"/>
</dbReference>
<feature type="domain" description="ASPIC/UnbV" evidence="3">
    <location>
        <begin position="488"/>
        <end position="549"/>
    </location>
</feature>
<comment type="caution">
    <text evidence="4">The sequence shown here is derived from an EMBL/GenBank/DDBJ whole genome shotgun (WGS) entry which is preliminary data.</text>
</comment>
<dbReference type="InterPro" id="IPR013517">
    <property type="entry name" value="FG-GAP"/>
</dbReference>
<dbReference type="Pfam" id="PF07593">
    <property type="entry name" value="UnbV_ASPIC"/>
    <property type="match status" value="1"/>
</dbReference>
<keyword evidence="1 2" id="KW-0732">Signal</keyword>
<evidence type="ECO:0000313" key="4">
    <source>
        <dbReference type="EMBL" id="NYF78323.1"/>
    </source>
</evidence>
<evidence type="ECO:0000259" key="3">
    <source>
        <dbReference type="Pfam" id="PF07593"/>
    </source>
</evidence>
<dbReference type="Gene3D" id="2.130.10.130">
    <property type="entry name" value="Integrin alpha, N-terminal"/>
    <property type="match status" value="3"/>
</dbReference>
<protein>
    <recommendedName>
        <fullName evidence="3">ASPIC/UnbV domain-containing protein</fullName>
    </recommendedName>
</protein>
<proteinExistence type="predicted"/>
<evidence type="ECO:0000256" key="2">
    <source>
        <dbReference type="SAM" id="SignalP"/>
    </source>
</evidence>
<organism evidence="4 5">
    <name type="scientific">Granulicella arctica</name>
    <dbReference type="NCBI Taxonomy" id="940613"/>
    <lineage>
        <taxon>Bacteria</taxon>
        <taxon>Pseudomonadati</taxon>
        <taxon>Acidobacteriota</taxon>
        <taxon>Terriglobia</taxon>
        <taxon>Terriglobales</taxon>
        <taxon>Acidobacteriaceae</taxon>
        <taxon>Granulicella</taxon>
    </lineage>
</organism>
<dbReference type="InterPro" id="IPR028994">
    <property type="entry name" value="Integrin_alpha_N"/>
</dbReference>
<gene>
    <name evidence="4" type="ORF">HDF17_000610</name>
</gene>
<reference evidence="4 5" key="1">
    <citation type="submission" date="2020-07" db="EMBL/GenBank/DDBJ databases">
        <title>Genomic Encyclopedia of Type Strains, Phase IV (KMG-V): Genome sequencing to study the core and pangenomes of soil and plant-associated prokaryotes.</title>
        <authorList>
            <person name="Whitman W."/>
        </authorList>
    </citation>
    <scope>NUCLEOTIDE SEQUENCE [LARGE SCALE GENOMIC DNA]</scope>
    <source>
        <strain evidence="4 5">X4EP2</strain>
    </source>
</reference>
<dbReference type="Pfam" id="PF13517">
    <property type="entry name" value="FG-GAP_3"/>
    <property type="match status" value="2"/>
</dbReference>
<dbReference type="InterPro" id="IPR011519">
    <property type="entry name" value="UnbV_ASPIC"/>
</dbReference>
<dbReference type="SUPFAM" id="SSF69318">
    <property type="entry name" value="Integrin alpha N-terminal domain"/>
    <property type="match status" value="1"/>
</dbReference>
<dbReference type="PANTHER" id="PTHR16026:SF0">
    <property type="entry name" value="CARTILAGE ACIDIC PROTEIN 1"/>
    <property type="match status" value="1"/>
</dbReference>
<feature type="chain" id="PRO_5031231640" description="ASPIC/UnbV domain-containing protein" evidence="2">
    <location>
        <begin position="18"/>
        <end position="566"/>
    </location>
</feature>
<dbReference type="EMBL" id="JACCCW010000001">
    <property type="protein sequence ID" value="NYF78323.1"/>
    <property type="molecule type" value="Genomic_DNA"/>
</dbReference>
<evidence type="ECO:0000313" key="5">
    <source>
        <dbReference type="Proteomes" id="UP000589520"/>
    </source>
</evidence>
<dbReference type="InterPro" id="IPR027039">
    <property type="entry name" value="Crtac1"/>
</dbReference>
<feature type="signal peptide" evidence="2">
    <location>
        <begin position="1"/>
        <end position="17"/>
    </location>
</feature>
<name>A0A7Y9PE92_9BACT</name>
<dbReference type="Proteomes" id="UP000589520">
    <property type="component" value="Unassembled WGS sequence"/>
</dbReference>
<keyword evidence="5" id="KW-1185">Reference proteome</keyword>
<sequence>MLSILLFLLVVSLRAQKPYPPTTDHAPPAWFVDVATQAGITVRNVNGSIDAKRYIIEATGSGVAILDYDNDGWPDIFLVNGTTMHPSDAKDAPTNHLFHNNHDGTFTDVTVKAGLVSTGWGQGACVGDYDNDGNEDIFVTGYGTNRLFRNQGNGTFKQVAEQAGVAGSGKEWGTGCAFVDYDRDGKLDIVVANYVHFDLATTPAPGEAAGCIWKAVHVMCGPRGLASAPNVLFHNLGNGKFEDVSKSSGIEQTTGHYCFSVTTLDYNDDGWPDIYVACDSTPAILYRNNRNGTFTDVGAEVGVAFNEDGREQAGMGSTAADYDGDGRIDIFKTNFSDDTSTLYHNNGDGTYNDVTFPAGLGINTDDLGWGAMFTDVDNDGWPDLLVANGHVYPEVDSAKLGAFYREPRLLYYNLGNGKFKDLSKTSGPGLTEPRSSRGLAIADLFNDGRLEAVINNLSDKPMLLVNLAKNQNHWLGLHLTGTRSNRDAIGARVTLTSAKRLWVDEVRSGSSYNSSSDLRLHFGLGAETQLATVKVRWPNGTTELFDPPTTVDTIINLTEGKGHPSP</sequence>
<evidence type="ECO:0000256" key="1">
    <source>
        <dbReference type="ARBA" id="ARBA00022729"/>
    </source>
</evidence>
<dbReference type="AlphaFoldDB" id="A0A7Y9PE92"/>
<dbReference type="PANTHER" id="PTHR16026">
    <property type="entry name" value="CARTILAGE ACIDIC PROTEIN 1"/>
    <property type="match status" value="1"/>
</dbReference>